<name>A0A1M6T864_HALPU</name>
<dbReference type="Pfam" id="PF26650">
    <property type="entry name" value="DUF8215"/>
    <property type="match status" value="1"/>
</dbReference>
<keyword evidence="2" id="KW-0472">Membrane</keyword>
<dbReference type="RefSeq" id="WP_018128778.1">
    <property type="nucleotide sequence ID" value="NZ_AEMG01000004.1"/>
</dbReference>
<feature type="transmembrane region" description="Helical" evidence="2">
    <location>
        <begin position="73"/>
        <end position="93"/>
    </location>
</feature>
<organism evidence="4 5">
    <name type="scientific">Haladaptatus paucihalophilus DX253</name>
    <dbReference type="NCBI Taxonomy" id="797209"/>
    <lineage>
        <taxon>Archaea</taxon>
        <taxon>Methanobacteriati</taxon>
        <taxon>Methanobacteriota</taxon>
        <taxon>Stenosarchaea group</taxon>
        <taxon>Halobacteria</taxon>
        <taxon>Halobacteriales</taxon>
        <taxon>Haladaptataceae</taxon>
        <taxon>Haladaptatus</taxon>
    </lineage>
</organism>
<evidence type="ECO:0000259" key="3">
    <source>
        <dbReference type="Pfam" id="PF26650"/>
    </source>
</evidence>
<reference evidence="5" key="1">
    <citation type="submission" date="2016-11" db="EMBL/GenBank/DDBJ databases">
        <authorList>
            <person name="Varghese N."/>
            <person name="Submissions S."/>
        </authorList>
    </citation>
    <scope>NUCLEOTIDE SEQUENCE [LARGE SCALE GENOMIC DNA]</scope>
    <source>
        <strain evidence="5">DX253</strain>
    </source>
</reference>
<feature type="domain" description="DUF8215" evidence="3">
    <location>
        <begin position="31"/>
        <end position="164"/>
    </location>
</feature>
<evidence type="ECO:0000313" key="5">
    <source>
        <dbReference type="Proteomes" id="UP000184203"/>
    </source>
</evidence>
<feature type="transmembrane region" description="Helical" evidence="2">
    <location>
        <begin position="105"/>
        <end position="128"/>
    </location>
</feature>
<proteinExistence type="predicted"/>
<protein>
    <recommendedName>
        <fullName evidence="3">DUF8215 domain-containing protein</fullName>
    </recommendedName>
</protein>
<gene>
    <name evidence="4" type="ORF">SAMN05444342_1569</name>
</gene>
<evidence type="ECO:0000256" key="1">
    <source>
        <dbReference type="SAM" id="MobiDB-lite"/>
    </source>
</evidence>
<sequence>MSGPPGRTPRPAETNTRRSFSGHGTLTTVEKDGLGLLIDDTVYAFADISVPCIPLLYVIMVTTAVEFGGIKSAAMIGWLTMVLGTALIRGGWIQPLFTDIPGWVSLTPLLIGLRFLYFNLALAVIAYGGDLLGKTIQLPLLPMGWAVVIGGLAVGSFPSLAGAIATRRHT</sequence>
<dbReference type="GeneID" id="300000371"/>
<dbReference type="EMBL" id="FRAN01000002">
    <property type="protein sequence ID" value="SHK53029.1"/>
    <property type="molecule type" value="Genomic_DNA"/>
</dbReference>
<evidence type="ECO:0000313" key="4">
    <source>
        <dbReference type="EMBL" id="SHK53029.1"/>
    </source>
</evidence>
<dbReference type="AlphaFoldDB" id="A0A1M6T864"/>
<dbReference type="OrthoDB" id="211656at2157"/>
<feature type="region of interest" description="Disordered" evidence="1">
    <location>
        <begin position="1"/>
        <end position="23"/>
    </location>
</feature>
<keyword evidence="2" id="KW-0812">Transmembrane</keyword>
<keyword evidence="5" id="KW-1185">Reference proteome</keyword>
<dbReference type="Proteomes" id="UP000184203">
    <property type="component" value="Unassembled WGS sequence"/>
</dbReference>
<feature type="compositionally biased region" description="Polar residues" evidence="1">
    <location>
        <begin position="13"/>
        <end position="23"/>
    </location>
</feature>
<evidence type="ECO:0000256" key="2">
    <source>
        <dbReference type="SAM" id="Phobius"/>
    </source>
</evidence>
<feature type="transmembrane region" description="Helical" evidence="2">
    <location>
        <begin position="42"/>
        <end position="61"/>
    </location>
</feature>
<keyword evidence="2" id="KW-1133">Transmembrane helix</keyword>
<dbReference type="InterPro" id="IPR058528">
    <property type="entry name" value="DUF8215"/>
</dbReference>
<accession>A0A1M6T864</accession>
<feature type="transmembrane region" description="Helical" evidence="2">
    <location>
        <begin position="140"/>
        <end position="165"/>
    </location>
</feature>